<keyword evidence="4" id="KW-1133">Transmembrane helix</keyword>
<dbReference type="NCBIfam" id="NF006073">
    <property type="entry name" value="PRK08219.1"/>
    <property type="match status" value="1"/>
</dbReference>
<dbReference type="SMART" id="SM00822">
    <property type="entry name" value="PKS_KR"/>
    <property type="match status" value="1"/>
</dbReference>
<dbReference type="PANTHER" id="PTHR44196">
    <property type="entry name" value="DEHYDROGENASE/REDUCTASE SDR FAMILY MEMBER 7B"/>
    <property type="match status" value="1"/>
</dbReference>
<sequence>MSSLPVAIVTGGTSGIGLAIVNNLARDHRVYALGRNKDSLIALRLIENVEAVEIDLLDFIAVEQFVRELPAIDVLVHSAAISKPLRLEQATPEDWQNQFSINVFAPAEFTRLALPALRKQEGQIVFIGSGSGTKAEGGNTVYCASKFALSALAHALRQEETEHGVRVSTVAPGPTDTPMNRKTRESQGNFDAIDPREYSTPESVAAAVRLVVSASDDTQITDIAVRPRRDKARR</sequence>
<name>A0A2L1UXQ9_9GAMM</name>
<dbReference type="PRINTS" id="PR00081">
    <property type="entry name" value="GDHRDH"/>
</dbReference>
<evidence type="ECO:0000256" key="3">
    <source>
        <dbReference type="SAM" id="MobiDB-lite"/>
    </source>
</evidence>
<dbReference type="Proteomes" id="UP000239197">
    <property type="component" value="Plasmid unnamed1"/>
</dbReference>
<feature type="region of interest" description="Disordered" evidence="3">
    <location>
        <begin position="163"/>
        <end position="198"/>
    </location>
</feature>
<geneLocation type="plasmid" evidence="6 7">
    <name>unnamed1</name>
</geneLocation>
<reference evidence="7" key="1">
    <citation type="submission" date="2017-01" db="EMBL/GenBank/DDBJ databases">
        <title>Genome sequence of Rouxiella sp. ERMR1:05.</title>
        <authorList>
            <person name="Kumar R."/>
            <person name="Singh D."/>
            <person name="Kumar S."/>
        </authorList>
    </citation>
    <scope>NUCLEOTIDE SEQUENCE [LARGE SCALE GENOMIC DNA]</scope>
    <source>
        <strain evidence="7">ERMR1:05</strain>
        <plasmid evidence="7">unnamed1</plasmid>
    </source>
</reference>
<dbReference type="InterPro" id="IPR020904">
    <property type="entry name" value="Sc_DH/Rdtase_CS"/>
</dbReference>
<evidence type="ECO:0000256" key="2">
    <source>
        <dbReference type="ARBA" id="ARBA00023002"/>
    </source>
</evidence>
<dbReference type="PANTHER" id="PTHR44196:SF1">
    <property type="entry name" value="DEHYDROGENASE_REDUCTASE SDR FAMILY MEMBER 7B"/>
    <property type="match status" value="1"/>
</dbReference>
<protein>
    <submittedName>
        <fullName evidence="6">Short chain dehydrogenase</fullName>
    </submittedName>
</protein>
<dbReference type="InterPro" id="IPR057326">
    <property type="entry name" value="KR_dom"/>
</dbReference>
<keyword evidence="2" id="KW-0560">Oxidoreductase</keyword>
<dbReference type="InterPro" id="IPR036291">
    <property type="entry name" value="NAD(P)-bd_dom_sf"/>
</dbReference>
<dbReference type="RefSeq" id="WP_104925080.1">
    <property type="nucleotide sequence ID" value="NZ_CP019063.1"/>
</dbReference>
<dbReference type="GO" id="GO:0016020">
    <property type="term" value="C:membrane"/>
    <property type="evidence" value="ECO:0007669"/>
    <property type="project" value="TreeGrafter"/>
</dbReference>
<gene>
    <name evidence="6" type="ORF">BV494_22845</name>
</gene>
<dbReference type="EMBL" id="CP019063">
    <property type="protein sequence ID" value="AVF37743.1"/>
    <property type="molecule type" value="Genomic_DNA"/>
</dbReference>
<dbReference type="Pfam" id="PF00106">
    <property type="entry name" value="adh_short"/>
    <property type="match status" value="1"/>
</dbReference>
<dbReference type="OrthoDB" id="9804774at2"/>
<accession>A0A2L1UXQ9</accession>
<evidence type="ECO:0000256" key="4">
    <source>
        <dbReference type="SAM" id="Phobius"/>
    </source>
</evidence>
<dbReference type="AlphaFoldDB" id="A0A2L1UXQ9"/>
<feature type="transmembrane region" description="Helical" evidence="4">
    <location>
        <begin position="6"/>
        <end position="25"/>
    </location>
</feature>
<evidence type="ECO:0000256" key="1">
    <source>
        <dbReference type="ARBA" id="ARBA00006484"/>
    </source>
</evidence>
<dbReference type="InterPro" id="IPR002347">
    <property type="entry name" value="SDR_fam"/>
</dbReference>
<keyword evidence="6" id="KW-0614">Plasmid</keyword>
<proteinExistence type="inferred from homology"/>
<evidence type="ECO:0000259" key="5">
    <source>
        <dbReference type="SMART" id="SM00822"/>
    </source>
</evidence>
<dbReference type="KEGG" id="rox:BV494_22845"/>
<dbReference type="Gene3D" id="3.40.50.720">
    <property type="entry name" value="NAD(P)-binding Rossmann-like Domain"/>
    <property type="match status" value="1"/>
</dbReference>
<keyword evidence="7" id="KW-1185">Reference proteome</keyword>
<dbReference type="PROSITE" id="PS00061">
    <property type="entry name" value="ADH_SHORT"/>
    <property type="match status" value="1"/>
</dbReference>
<dbReference type="SUPFAM" id="SSF51735">
    <property type="entry name" value="NAD(P)-binding Rossmann-fold domains"/>
    <property type="match status" value="1"/>
</dbReference>
<organism evidence="6 7">
    <name type="scientific">Rahnella sikkimica</name>
    <dbReference type="NCBI Taxonomy" id="1805933"/>
    <lineage>
        <taxon>Bacteria</taxon>
        <taxon>Pseudomonadati</taxon>
        <taxon>Pseudomonadota</taxon>
        <taxon>Gammaproteobacteria</taxon>
        <taxon>Enterobacterales</taxon>
        <taxon>Yersiniaceae</taxon>
        <taxon>Rahnella</taxon>
    </lineage>
</organism>
<comment type="similarity">
    <text evidence="1">Belongs to the short-chain dehydrogenases/reductases (SDR) family.</text>
</comment>
<keyword evidence="4" id="KW-0812">Transmembrane</keyword>
<evidence type="ECO:0000313" key="6">
    <source>
        <dbReference type="EMBL" id="AVF37743.1"/>
    </source>
</evidence>
<evidence type="ECO:0000313" key="7">
    <source>
        <dbReference type="Proteomes" id="UP000239197"/>
    </source>
</evidence>
<dbReference type="GO" id="GO:0016491">
    <property type="term" value="F:oxidoreductase activity"/>
    <property type="evidence" value="ECO:0007669"/>
    <property type="project" value="UniProtKB-KW"/>
</dbReference>
<keyword evidence="4" id="KW-0472">Membrane</keyword>
<feature type="domain" description="Ketoreductase" evidence="5">
    <location>
        <begin position="5"/>
        <end position="177"/>
    </location>
</feature>